<dbReference type="STRING" id="1527.SAMN04489757_11338"/>
<evidence type="ECO:0000256" key="9">
    <source>
        <dbReference type="ARBA" id="ARBA00023125"/>
    </source>
</evidence>
<evidence type="ECO:0000256" key="8">
    <source>
        <dbReference type="ARBA" id="ARBA00022840"/>
    </source>
</evidence>
<keyword evidence="6 12" id="KW-0347">Helicase</keyword>
<dbReference type="GO" id="GO:0006269">
    <property type="term" value="P:DNA replication, synthesis of primer"/>
    <property type="evidence" value="ECO:0007669"/>
    <property type="project" value="UniProtKB-KW"/>
</dbReference>
<dbReference type="Gene3D" id="3.40.50.300">
    <property type="entry name" value="P-loop containing nucleotide triphosphate hydrolases"/>
    <property type="match status" value="2"/>
</dbReference>
<dbReference type="GO" id="GO:0008270">
    <property type="term" value="F:zinc ion binding"/>
    <property type="evidence" value="ECO:0007669"/>
    <property type="project" value="UniProtKB-UniRule"/>
</dbReference>
<evidence type="ECO:0000313" key="15">
    <source>
        <dbReference type="EMBL" id="SFO21313.1"/>
    </source>
</evidence>
<dbReference type="PANTHER" id="PTHR30580:SF0">
    <property type="entry name" value="PRIMOSOMAL PROTEIN N"/>
    <property type="match status" value="1"/>
</dbReference>
<keyword evidence="5 12" id="KW-0378">Hydrolase</keyword>
<feature type="binding site" evidence="12">
    <location>
        <position position="476"/>
    </location>
    <ligand>
        <name>Zn(2+)</name>
        <dbReference type="ChEBI" id="CHEBI:29105"/>
        <label>2</label>
    </ligand>
</feature>
<dbReference type="GO" id="GO:0016887">
    <property type="term" value="F:ATP hydrolysis activity"/>
    <property type="evidence" value="ECO:0007669"/>
    <property type="project" value="RHEA"/>
</dbReference>
<dbReference type="GO" id="GO:0006270">
    <property type="term" value="P:DNA replication initiation"/>
    <property type="evidence" value="ECO:0007669"/>
    <property type="project" value="TreeGrafter"/>
</dbReference>
<keyword evidence="10 12" id="KW-0413">Isomerase</keyword>
<feature type="binding site" evidence="12">
    <location>
        <position position="489"/>
    </location>
    <ligand>
        <name>Zn(2+)</name>
        <dbReference type="ChEBI" id="CHEBI:29105"/>
        <label>1</label>
    </ligand>
</feature>
<dbReference type="GO" id="GO:0043138">
    <property type="term" value="F:3'-5' DNA helicase activity"/>
    <property type="evidence" value="ECO:0007669"/>
    <property type="project" value="UniProtKB-EC"/>
</dbReference>
<comment type="function">
    <text evidence="12">Initiates the restart of stalled replication forks, which reloads the replicative helicase on sites other than the origin of replication. Recognizes and binds to abandoned replication forks and remodels them to uncover a helicase loading site. Promotes assembly of the primosome at these replication forks.</text>
</comment>
<dbReference type="SMART" id="SM00490">
    <property type="entry name" value="HELICc"/>
    <property type="match status" value="1"/>
</dbReference>
<dbReference type="PANTHER" id="PTHR30580">
    <property type="entry name" value="PRIMOSOMAL PROTEIN N"/>
    <property type="match status" value="1"/>
</dbReference>
<dbReference type="GO" id="GO:0006310">
    <property type="term" value="P:DNA recombination"/>
    <property type="evidence" value="ECO:0007669"/>
    <property type="project" value="InterPro"/>
</dbReference>
<dbReference type="InterPro" id="IPR011545">
    <property type="entry name" value="DEAD/DEAH_box_helicase_dom"/>
</dbReference>
<sequence>MTMKYADIIVDISHENLDRTYQYSIPVELAEQAVIGALAVVPFGKGNRLIKGYIVQVSNVPKWREDLIKPIYQIVDDGLVIESQLIQLAYWIKETFGSTMNDALKTVIPVKKSVKAKEKKTVKLAVPTEKASEHLKLFKAKNNKGRVRLLEELIEEDAIDYDVVLHKLNIARTTIQDLEKFGIITIEAERLYRNPIQKDAMDKEQVHLTEEQQGIVDSIIKEYRKNIRNTYLIHGVTGSGKTEVYMEIIADVIKQGKQVIMLIPEIALTYQTVMRFYKRFGDRISIMNSRLSQGERYDQYLRAKKGDIDIMIGPRSALFTPFSNLGLIIIDEEHEGTYKSENPPKYHAREVAIKRGQLSDASVILGSATPSLESYKNAIEGKYKLFTLQSRIGKSIMPKIWIVDLREELKKRNKSIFSIKLKELVEDRLRKNQQIMLFINRRGYAGFVSCRSCGHVMKCPHCDISLTAHNNGTLLCHYCGYSEKAPVKCPSCGSPYIAAFGTGTQKVEDMVKKEFPGARVLRMDMDTTKNKDSHEKILSAFANGEADILVGTQMIVKGHDFPMVTLVGILAADLSLYAADYRASERTYQLLAQASGRAGRSHLPGEVVIQSYQPDHYSIKSASEDDYLGFYKQEMAYRELLKYPPAAHILAILTASKDENKALTAAELISGAANDWTAKEGISEEVVIIGPAAASLAKANDIYRFMIYIKGSDYDLLVAIKDYLEGYINYSEHFNGCNVQFDFNPMNSY</sequence>
<keyword evidence="8 12" id="KW-0067">ATP-binding</keyword>
<keyword evidence="2 12" id="KW-0235">DNA replication</keyword>
<dbReference type="Pfam" id="PF17764">
    <property type="entry name" value="PriA_3primeBD"/>
    <property type="match status" value="1"/>
</dbReference>
<dbReference type="Pfam" id="PF18074">
    <property type="entry name" value="PriA_C"/>
    <property type="match status" value="1"/>
</dbReference>
<keyword evidence="3 12" id="KW-0479">Metal-binding</keyword>
<evidence type="ECO:0000256" key="10">
    <source>
        <dbReference type="ARBA" id="ARBA00023235"/>
    </source>
</evidence>
<evidence type="ECO:0000256" key="11">
    <source>
        <dbReference type="ARBA" id="ARBA00048988"/>
    </source>
</evidence>
<dbReference type="EC" id="5.6.2.4" evidence="12"/>
<keyword evidence="16" id="KW-1185">Reference proteome</keyword>
<dbReference type="GO" id="GO:0005524">
    <property type="term" value="F:ATP binding"/>
    <property type="evidence" value="ECO:0007669"/>
    <property type="project" value="UniProtKB-UniRule"/>
</dbReference>
<dbReference type="InterPro" id="IPR001650">
    <property type="entry name" value="Helicase_C-like"/>
</dbReference>
<dbReference type="HAMAP" id="MF_00983">
    <property type="entry name" value="PriA"/>
    <property type="match status" value="1"/>
</dbReference>
<keyword evidence="1 12" id="KW-0639">Primosome</keyword>
<evidence type="ECO:0000256" key="1">
    <source>
        <dbReference type="ARBA" id="ARBA00022515"/>
    </source>
</evidence>
<dbReference type="AlphaFoldDB" id="A0A1I5FCF4"/>
<dbReference type="SMART" id="SM00487">
    <property type="entry name" value="DEXDc"/>
    <property type="match status" value="1"/>
</dbReference>
<proteinExistence type="inferred from homology"/>
<comment type="cofactor">
    <cofactor evidence="12">
        <name>Zn(2+)</name>
        <dbReference type="ChEBI" id="CHEBI:29105"/>
    </cofactor>
    <text evidence="12">Binds 2 zinc ions per subunit.</text>
</comment>
<dbReference type="GO" id="GO:0003677">
    <property type="term" value="F:DNA binding"/>
    <property type="evidence" value="ECO:0007669"/>
    <property type="project" value="UniProtKB-UniRule"/>
</dbReference>
<evidence type="ECO:0000259" key="14">
    <source>
        <dbReference type="PROSITE" id="PS51194"/>
    </source>
</evidence>
<dbReference type="InterPro" id="IPR041222">
    <property type="entry name" value="PriA_3primeBD"/>
</dbReference>
<name>A0A1I5FCF4_9FIRM</name>
<dbReference type="InterPro" id="IPR005259">
    <property type="entry name" value="PriA"/>
</dbReference>
<dbReference type="Pfam" id="PF18319">
    <property type="entry name" value="Zn_ribbon_PriA"/>
    <property type="match status" value="1"/>
</dbReference>
<feature type="binding site" evidence="12">
    <location>
        <position position="479"/>
    </location>
    <ligand>
        <name>Zn(2+)</name>
        <dbReference type="ChEBI" id="CHEBI:29105"/>
        <label>2</label>
    </ligand>
</feature>
<dbReference type="InterPro" id="IPR042115">
    <property type="entry name" value="PriA_3primeBD_sf"/>
</dbReference>
<dbReference type="GO" id="GO:0006302">
    <property type="term" value="P:double-strand break repair"/>
    <property type="evidence" value="ECO:0007669"/>
    <property type="project" value="InterPro"/>
</dbReference>
<evidence type="ECO:0000256" key="2">
    <source>
        <dbReference type="ARBA" id="ARBA00022705"/>
    </source>
</evidence>
<reference evidence="15 16" key="1">
    <citation type="submission" date="2016-10" db="EMBL/GenBank/DDBJ databases">
        <authorList>
            <person name="de Groot N.N."/>
        </authorList>
    </citation>
    <scope>NUCLEOTIDE SEQUENCE [LARGE SCALE GENOMIC DNA]</scope>
    <source>
        <strain evidence="15 16">DSM 1283</strain>
    </source>
</reference>
<dbReference type="Pfam" id="PF00270">
    <property type="entry name" value="DEAD"/>
    <property type="match status" value="1"/>
</dbReference>
<evidence type="ECO:0000256" key="3">
    <source>
        <dbReference type="ARBA" id="ARBA00022723"/>
    </source>
</evidence>
<dbReference type="CDD" id="cd17929">
    <property type="entry name" value="DEXHc_priA"/>
    <property type="match status" value="1"/>
</dbReference>
<feature type="binding site" evidence="12">
    <location>
        <position position="462"/>
    </location>
    <ligand>
        <name>Zn(2+)</name>
        <dbReference type="ChEBI" id="CHEBI:29105"/>
        <label>2</label>
    </ligand>
</feature>
<evidence type="ECO:0000256" key="12">
    <source>
        <dbReference type="HAMAP-Rule" id="MF_00983"/>
    </source>
</evidence>
<comment type="catalytic activity">
    <reaction evidence="12">
        <text>Couples ATP hydrolysis with the unwinding of duplex DNA by translocating in the 3'-5' direction.</text>
        <dbReference type="EC" id="5.6.2.4"/>
    </reaction>
</comment>
<dbReference type="NCBIfam" id="TIGR00595">
    <property type="entry name" value="priA"/>
    <property type="match status" value="1"/>
</dbReference>
<dbReference type="SUPFAM" id="SSF52540">
    <property type="entry name" value="P-loop containing nucleoside triphosphate hydrolases"/>
    <property type="match status" value="2"/>
</dbReference>
<keyword evidence="4 12" id="KW-0547">Nucleotide-binding</keyword>
<keyword evidence="7 12" id="KW-0862">Zinc</keyword>
<dbReference type="PROSITE" id="PS51194">
    <property type="entry name" value="HELICASE_CTER"/>
    <property type="match status" value="1"/>
</dbReference>
<dbReference type="PROSITE" id="PS51192">
    <property type="entry name" value="HELICASE_ATP_BIND_1"/>
    <property type="match status" value="1"/>
</dbReference>
<dbReference type="Proteomes" id="UP000198806">
    <property type="component" value="Unassembled WGS sequence"/>
</dbReference>
<dbReference type="InterPro" id="IPR027417">
    <property type="entry name" value="P-loop_NTPase"/>
</dbReference>
<evidence type="ECO:0000256" key="4">
    <source>
        <dbReference type="ARBA" id="ARBA00022741"/>
    </source>
</evidence>
<keyword evidence="9 12" id="KW-0238">DNA-binding</keyword>
<feature type="binding site" evidence="12">
    <location>
        <position position="492"/>
    </location>
    <ligand>
        <name>Zn(2+)</name>
        <dbReference type="ChEBI" id="CHEBI:29105"/>
        <label>1</label>
    </ligand>
</feature>
<dbReference type="Pfam" id="PF00271">
    <property type="entry name" value="Helicase_C"/>
    <property type="match status" value="1"/>
</dbReference>
<dbReference type="InterPro" id="IPR014001">
    <property type="entry name" value="Helicase_ATP-bd"/>
</dbReference>
<feature type="domain" description="Helicase C-terminal" evidence="14">
    <location>
        <begin position="481"/>
        <end position="641"/>
    </location>
</feature>
<feature type="binding site" evidence="12">
    <location>
        <position position="450"/>
    </location>
    <ligand>
        <name>Zn(2+)</name>
        <dbReference type="ChEBI" id="CHEBI:29105"/>
        <label>1</label>
    </ligand>
</feature>
<gene>
    <name evidence="12" type="primary">priA</name>
    <name evidence="15" type="ORF">SAMN04489757_11338</name>
</gene>
<dbReference type="GO" id="GO:1990077">
    <property type="term" value="C:primosome complex"/>
    <property type="evidence" value="ECO:0007669"/>
    <property type="project" value="UniProtKB-UniRule"/>
</dbReference>
<comment type="subunit">
    <text evidence="12">Component of the replication restart primosome.</text>
</comment>
<evidence type="ECO:0000313" key="16">
    <source>
        <dbReference type="Proteomes" id="UP000198806"/>
    </source>
</evidence>
<evidence type="ECO:0000256" key="5">
    <source>
        <dbReference type="ARBA" id="ARBA00022801"/>
    </source>
</evidence>
<evidence type="ECO:0000256" key="7">
    <source>
        <dbReference type="ARBA" id="ARBA00022833"/>
    </source>
</evidence>
<dbReference type="FunFam" id="3.40.50.300:FF:000489">
    <property type="entry name" value="Primosome assembly protein PriA"/>
    <property type="match status" value="1"/>
</dbReference>
<dbReference type="InterPro" id="IPR040498">
    <property type="entry name" value="PriA_CRR"/>
</dbReference>
<dbReference type="Gene3D" id="3.40.1440.60">
    <property type="entry name" value="PriA, 3(prime) DNA-binding domain"/>
    <property type="match status" value="1"/>
</dbReference>
<protein>
    <recommendedName>
        <fullName evidence="12">Replication restart protein PriA</fullName>
    </recommendedName>
    <alternativeName>
        <fullName evidence="12">ATP-dependent DNA helicase PriA</fullName>
        <ecNumber evidence="12">5.6.2.4</ecNumber>
    </alternativeName>
    <alternativeName>
        <fullName evidence="12">DNA 3'-5' helicase PriA</fullName>
    </alternativeName>
</protein>
<dbReference type="EMBL" id="FOWD01000013">
    <property type="protein sequence ID" value="SFO21313.1"/>
    <property type="molecule type" value="Genomic_DNA"/>
</dbReference>
<dbReference type="RefSeq" id="WP_170847941.1">
    <property type="nucleotide sequence ID" value="NZ_BAABFM010000027.1"/>
</dbReference>
<comment type="similarity">
    <text evidence="12">Belongs to the helicase family. PriA subfamily.</text>
</comment>
<feature type="domain" description="Helicase ATP-binding" evidence="13">
    <location>
        <begin position="222"/>
        <end position="388"/>
    </location>
</feature>
<evidence type="ECO:0000256" key="6">
    <source>
        <dbReference type="ARBA" id="ARBA00022806"/>
    </source>
</evidence>
<feature type="binding site" evidence="12">
    <location>
        <position position="453"/>
    </location>
    <ligand>
        <name>Zn(2+)</name>
        <dbReference type="ChEBI" id="CHEBI:29105"/>
        <label>1</label>
    </ligand>
</feature>
<dbReference type="CDD" id="cd18804">
    <property type="entry name" value="SF2_C_priA"/>
    <property type="match status" value="1"/>
</dbReference>
<evidence type="ECO:0000259" key="13">
    <source>
        <dbReference type="PROSITE" id="PS51192"/>
    </source>
</evidence>
<feature type="binding site" evidence="12">
    <location>
        <position position="459"/>
    </location>
    <ligand>
        <name>Zn(2+)</name>
        <dbReference type="ChEBI" id="CHEBI:29105"/>
        <label>2</label>
    </ligand>
</feature>
<organism evidence="15 16">
    <name type="scientific">Anaerocolumna aminovalerica</name>
    <dbReference type="NCBI Taxonomy" id="1527"/>
    <lineage>
        <taxon>Bacteria</taxon>
        <taxon>Bacillati</taxon>
        <taxon>Bacillota</taxon>
        <taxon>Clostridia</taxon>
        <taxon>Lachnospirales</taxon>
        <taxon>Lachnospiraceae</taxon>
        <taxon>Anaerocolumna</taxon>
    </lineage>
</organism>
<comment type="catalytic activity">
    <reaction evidence="11 12">
        <text>ATP + H2O = ADP + phosphate + H(+)</text>
        <dbReference type="Rhea" id="RHEA:13065"/>
        <dbReference type="ChEBI" id="CHEBI:15377"/>
        <dbReference type="ChEBI" id="CHEBI:15378"/>
        <dbReference type="ChEBI" id="CHEBI:30616"/>
        <dbReference type="ChEBI" id="CHEBI:43474"/>
        <dbReference type="ChEBI" id="CHEBI:456216"/>
        <dbReference type="EC" id="5.6.2.4"/>
    </reaction>
</comment>
<accession>A0A1I5FCF4</accession>
<dbReference type="InterPro" id="IPR041236">
    <property type="entry name" value="PriA_C"/>
</dbReference>